<dbReference type="AlphaFoldDB" id="A0A428U015"/>
<feature type="compositionally biased region" description="Low complexity" evidence="1">
    <location>
        <begin position="159"/>
        <end position="181"/>
    </location>
</feature>
<reference evidence="2 3" key="1">
    <citation type="submission" date="2017-06" db="EMBL/GenBank/DDBJ databases">
        <title>Comparative genomic analysis of Ambrosia Fusariam Clade fungi.</title>
        <authorList>
            <person name="Stajich J.E."/>
            <person name="Carrillo J."/>
            <person name="Kijimoto T."/>
            <person name="Eskalen A."/>
            <person name="O'Donnell K."/>
            <person name="Kasson M."/>
        </authorList>
    </citation>
    <scope>NUCLEOTIDE SEQUENCE [LARGE SCALE GENOMIC DNA]</scope>
    <source>
        <strain evidence="2 3">NRRL62579</strain>
    </source>
</reference>
<keyword evidence="3" id="KW-1185">Reference proteome</keyword>
<sequence length="217" mass="24182">MPPFSPESSTRRPESAGSFRIQSQFLSFEDDSFPLKPDELFIIALCTASHLVLLTLCRQQLSRLDKLFVMSSYNYEDDDVYYGPGCCMKCCRALDVGNHDACGACYCRRSFKPDYDRDIQTGWSLGQYYPGRRLEDWTDVSNSAAPVVNSNNRGEHGTSSRSTSGSTSNTTHETTTASEARQPSEQTGGSEDSEKSKEGKKAEPKSFFATLLSWIWG</sequence>
<dbReference type="Proteomes" id="UP000287144">
    <property type="component" value="Unassembled WGS sequence"/>
</dbReference>
<protein>
    <submittedName>
        <fullName evidence="2">Uncharacterized protein</fullName>
    </submittedName>
</protein>
<feature type="region of interest" description="Disordered" evidence="1">
    <location>
        <begin position="145"/>
        <end position="204"/>
    </location>
</feature>
<evidence type="ECO:0000256" key="1">
    <source>
        <dbReference type="SAM" id="MobiDB-lite"/>
    </source>
</evidence>
<evidence type="ECO:0000313" key="2">
    <source>
        <dbReference type="EMBL" id="RSM07612.1"/>
    </source>
</evidence>
<name>A0A428U015_9HYPO</name>
<dbReference type="EMBL" id="NKCK01000039">
    <property type="protein sequence ID" value="RSM07612.1"/>
    <property type="molecule type" value="Genomic_DNA"/>
</dbReference>
<accession>A0A428U015</accession>
<evidence type="ECO:0000313" key="3">
    <source>
        <dbReference type="Proteomes" id="UP000287144"/>
    </source>
</evidence>
<proteinExistence type="predicted"/>
<feature type="compositionally biased region" description="Basic and acidic residues" evidence="1">
    <location>
        <begin position="192"/>
        <end position="204"/>
    </location>
</feature>
<organism evidence="2 3">
    <name type="scientific">Fusarium oligoseptatum</name>
    <dbReference type="NCBI Taxonomy" id="2604345"/>
    <lineage>
        <taxon>Eukaryota</taxon>
        <taxon>Fungi</taxon>
        <taxon>Dikarya</taxon>
        <taxon>Ascomycota</taxon>
        <taxon>Pezizomycotina</taxon>
        <taxon>Sordariomycetes</taxon>
        <taxon>Hypocreomycetidae</taxon>
        <taxon>Hypocreales</taxon>
        <taxon>Nectriaceae</taxon>
        <taxon>Fusarium</taxon>
        <taxon>Fusarium solani species complex</taxon>
    </lineage>
</organism>
<comment type="caution">
    <text evidence="2">The sequence shown here is derived from an EMBL/GenBank/DDBJ whole genome shotgun (WGS) entry which is preliminary data.</text>
</comment>
<gene>
    <name evidence="2" type="ORF">CEP52_005134</name>
</gene>